<protein>
    <recommendedName>
        <fullName evidence="3">3'-5' exonuclease domain-containing protein</fullName>
    </recommendedName>
</protein>
<organism evidence="4 5">
    <name type="scientific">Ziziphus jujuba var. spinosa</name>
    <dbReference type="NCBI Taxonomy" id="714518"/>
    <lineage>
        <taxon>Eukaryota</taxon>
        <taxon>Viridiplantae</taxon>
        <taxon>Streptophyta</taxon>
        <taxon>Embryophyta</taxon>
        <taxon>Tracheophyta</taxon>
        <taxon>Spermatophyta</taxon>
        <taxon>Magnoliopsida</taxon>
        <taxon>eudicotyledons</taxon>
        <taxon>Gunneridae</taxon>
        <taxon>Pentapetalae</taxon>
        <taxon>rosids</taxon>
        <taxon>fabids</taxon>
        <taxon>Rosales</taxon>
        <taxon>Rhamnaceae</taxon>
        <taxon>Paliureae</taxon>
        <taxon>Ziziphus</taxon>
    </lineage>
</organism>
<dbReference type="GO" id="GO:0003676">
    <property type="term" value="F:nucleic acid binding"/>
    <property type="evidence" value="ECO:0007669"/>
    <property type="project" value="InterPro"/>
</dbReference>
<keyword evidence="2" id="KW-0378">Hydrolase</keyword>
<dbReference type="FunFam" id="3.30.420.10:FF:000054">
    <property type="entry name" value="Werner Syndrome-like exonuclease"/>
    <property type="match status" value="1"/>
</dbReference>
<dbReference type="PANTHER" id="PTHR13620">
    <property type="entry name" value="3-5 EXONUCLEASE"/>
    <property type="match status" value="1"/>
</dbReference>
<evidence type="ECO:0000313" key="5">
    <source>
        <dbReference type="Proteomes" id="UP000813462"/>
    </source>
</evidence>
<dbReference type="GO" id="GO:0008408">
    <property type="term" value="F:3'-5' exonuclease activity"/>
    <property type="evidence" value="ECO:0007669"/>
    <property type="project" value="InterPro"/>
</dbReference>
<dbReference type="SUPFAM" id="SSF53098">
    <property type="entry name" value="Ribonuclease H-like"/>
    <property type="match status" value="1"/>
</dbReference>
<sequence>MEFHSIDFCGTKILTTVTSSAEEVNKWISRIYAIHRQRMSNLILGLDIEWHPFFKPGKRNLVAIIQISVGHRCLIFQLLHASSIPKSLSEFLANPEFTFVGVGVKEDADKLLQDWRLRVGNTVDLAHAAAEKYGVSDYKRKGLKKLAMELIGKCMQKPIHVTLSEWDAKKLSHEQVEYASIDAYVSFELGMSLKKGGYHYDDRYNIDDPIMECHNDPYHPNIDPYNYGHPILMDQLYHYDVLAGNGLADVAFNFSGIVCFAVRSILTGMWPNVITRLRRFASIDCLKAEDLLP</sequence>
<dbReference type="Pfam" id="PF01612">
    <property type="entry name" value="DNA_pol_A_exo1"/>
    <property type="match status" value="1"/>
</dbReference>
<gene>
    <name evidence="4" type="ORF">FEM48_Zijuj07G0047100</name>
</gene>
<reference evidence="4" key="1">
    <citation type="journal article" date="2021" name="Front. Plant Sci.">
        <title>Chromosome-Scale Genome Assembly for Chinese Sour Jujube and Insights Into Its Genome Evolution and Domestication Signature.</title>
        <authorList>
            <person name="Shen L.-Y."/>
            <person name="Luo H."/>
            <person name="Wang X.-L."/>
            <person name="Wang X.-M."/>
            <person name="Qiu X.-J."/>
            <person name="Liu H."/>
            <person name="Zhou S.-S."/>
            <person name="Jia K.-H."/>
            <person name="Nie S."/>
            <person name="Bao Y.-T."/>
            <person name="Zhang R.-G."/>
            <person name="Yun Q.-Z."/>
            <person name="Chai Y.-H."/>
            <person name="Lu J.-Y."/>
            <person name="Li Y."/>
            <person name="Zhao S.-W."/>
            <person name="Mao J.-F."/>
            <person name="Jia S.-G."/>
            <person name="Mao Y.-M."/>
        </authorList>
    </citation>
    <scope>NUCLEOTIDE SEQUENCE</scope>
    <source>
        <strain evidence="4">AT0</strain>
        <tissue evidence="4">Leaf</tissue>
    </source>
</reference>
<dbReference type="CDD" id="cd06141">
    <property type="entry name" value="WRN_exo"/>
    <property type="match status" value="1"/>
</dbReference>
<evidence type="ECO:0000256" key="1">
    <source>
        <dbReference type="ARBA" id="ARBA00022722"/>
    </source>
</evidence>
<proteinExistence type="predicted"/>
<dbReference type="PANTHER" id="PTHR13620:SF76">
    <property type="entry name" value="WERNER SYNDROME-LIKE EXONUCLEASE"/>
    <property type="match status" value="1"/>
</dbReference>
<dbReference type="AlphaFoldDB" id="A0A978V2I4"/>
<name>A0A978V2I4_ZIZJJ</name>
<dbReference type="GO" id="GO:0005634">
    <property type="term" value="C:nucleus"/>
    <property type="evidence" value="ECO:0007669"/>
    <property type="project" value="TreeGrafter"/>
</dbReference>
<accession>A0A978V2I4</accession>
<evidence type="ECO:0000313" key="4">
    <source>
        <dbReference type="EMBL" id="KAH7521567.1"/>
    </source>
</evidence>
<dbReference type="InterPro" id="IPR036397">
    <property type="entry name" value="RNaseH_sf"/>
</dbReference>
<dbReference type="GO" id="GO:0006139">
    <property type="term" value="P:nucleobase-containing compound metabolic process"/>
    <property type="evidence" value="ECO:0007669"/>
    <property type="project" value="InterPro"/>
</dbReference>
<evidence type="ECO:0000256" key="2">
    <source>
        <dbReference type="ARBA" id="ARBA00022801"/>
    </source>
</evidence>
<dbReference type="EMBL" id="JAEACU010000007">
    <property type="protein sequence ID" value="KAH7521567.1"/>
    <property type="molecule type" value="Genomic_DNA"/>
</dbReference>
<comment type="caution">
    <text evidence="4">The sequence shown here is derived from an EMBL/GenBank/DDBJ whole genome shotgun (WGS) entry which is preliminary data.</text>
</comment>
<feature type="domain" description="3'-5' exonuclease" evidence="3">
    <location>
        <begin position="15"/>
        <end position="198"/>
    </location>
</feature>
<dbReference type="InterPro" id="IPR051132">
    <property type="entry name" value="3-5_Exonuclease_domain"/>
</dbReference>
<evidence type="ECO:0000259" key="3">
    <source>
        <dbReference type="SMART" id="SM00474"/>
    </source>
</evidence>
<dbReference type="InterPro" id="IPR012337">
    <property type="entry name" value="RNaseH-like_sf"/>
</dbReference>
<dbReference type="SMART" id="SM00474">
    <property type="entry name" value="35EXOc"/>
    <property type="match status" value="1"/>
</dbReference>
<dbReference type="InterPro" id="IPR002562">
    <property type="entry name" value="3'-5'_exonuclease_dom"/>
</dbReference>
<keyword evidence="1" id="KW-0540">Nuclease</keyword>
<dbReference type="GO" id="GO:0005737">
    <property type="term" value="C:cytoplasm"/>
    <property type="evidence" value="ECO:0007669"/>
    <property type="project" value="TreeGrafter"/>
</dbReference>
<dbReference type="Proteomes" id="UP000813462">
    <property type="component" value="Unassembled WGS sequence"/>
</dbReference>
<dbReference type="Gene3D" id="3.30.420.10">
    <property type="entry name" value="Ribonuclease H-like superfamily/Ribonuclease H"/>
    <property type="match status" value="1"/>
</dbReference>